<feature type="region of interest" description="Disordered" evidence="1">
    <location>
        <begin position="214"/>
        <end position="276"/>
    </location>
</feature>
<evidence type="ECO:0000313" key="3">
    <source>
        <dbReference type="Proteomes" id="UP000291116"/>
    </source>
</evidence>
<evidence type="ECO:0000313" key="2">
    <source>
        <dbReference type="EMBL" id="VEU33829.1"/>
    </source>
</evidence>
<feature type="compositionally biased region" description="Basic and acidic residues" evidence="1">
    <location>
        <begin position="66"/>
        <end position="79"/>
    </location>
</feature>
<feature type="compositionally biased region" description="Basic and acidic residues" evidence="1">
    <location>
        <begin position="225"/>
        <end position="236"/>
    </location>
</feature>
<feature type="region of interest" description="Disordered" evidence="1">
    <location>
        <begin position="36"/>
        <end position="116"/>
    </location>
</feature>
<gene>
    <name evidence="2" type="ORF">PSNMU_V1.4_AUG-EV-PASAV3_0005190</name>
</gene>
<accession>A0A448YVQ0</accession>
<protein>
    <submittedName>
        <fullName evidence="2">Uncharacterized protein</fullName>
    </submittedName>
</protein>
<evidence type="ECO:0000256" key="1">
    <source>
        <dbReference type="SAM" id="MobiDB-lite"/>
    </source>
</evidence>
<sequence>MPQARNWIGTSGTCFLKREENECLLGSQRQLVTRLETGTTLEPNNRTHRLGSEDIGTKTATSLALRSEEKRRKDGHDTQSTHTIAMATPPTDPSAAPGSDAGRRGPPQPQPPGDESLADAFVRAFDKQRPTLAGFARCSNLDELRIVRDGFYLGMAKDLCPEEYKRLVVVVLERRFAGGGGGGGGVDTGIVEGGNHGMLSMSFEEMVLAARACDEEEEDDDDENHGDHSEKQKNQTETDATNEPPETEPEEEPRRKRHDPATAASPAAKDPPDDRRRKRCWKDLLESLFAVAEAVGSDLASIWGGLENGRLRWLAAVAAAHPLKAVLKEALALEEDASQGEALMVWIYALCVHLSANVDAGPEPGDPSGLAGAVEDWVVAVEMKDPVRPLEGFRSELWDPARDEWRPLDVGAQEAAEKGGADLLEAWGA</sequence>
<feature type="compositionally biased region" description="Acidic residues" evidence="1">
    <location>
        <begin position="214"/>
        <end position="224"/>
    </location>
</feature>
<dbReference type="EMBL" id="CAACVS010000010">
    <property type="protein sequence ID" value="VEU33829.1"/>
    <property type="molecule type" value="Genomic_DNA"/>
</dbReference>
<keyword evidence="3" id="KW-1185">Reference proteome</keyword>
<reference evidence="2 3" key="1">
    <citation type="submission" date="2019-01" db="EMBL/GenBank/DDBJ databases">
        <authorList>
            <person name="Ferrante I. M."/>
        </authorList>
    </citation>
    <scope>NUCLEOTIDE SEQUENCE [LARGE SCALE GENOMIC DNA]</scope>
    <source>
        <strain evidence="2 3">B856</strain>
    </source>
</reference>
<organism evidence="2 3">
    <name type="scientific">Pseudo-nitzschia multistriata</name>
    <dbReference type="NCBI Taxonomy" id="183589"/>
    <lineage>
        <taxon>Eukaryota</taxon>
        <taxon>Sar</taxon>
        <taxon>Stramenopiles</taxon>
        <taxon>Ochrophyta</taxon>
        <taxon>Bacillariophyta</taxon>
        <taxon>Bacillariophyceae</taxon>
        <taxon>Bacillariophycidae</taxon>
        <taxon>Bacillariales</taxon>
        <taxon>Bacillariaceae</taxon>
        <taxon>Pseudo-nitzschia</taxon>
    </lineage>
</organism>
<dbReference type="AlphaFoldDB" id="A0A448YVQ0"/>
<dbReference type="Proteomes" id="UP000291116">
    <property type="component" value="Unassembled WGS sequence"/>
</dbReference>
<proteinExistence type="predicted"/>
<dbReference type="OrthoDB" id="187254at2759"/>
<name>A0A448YVQ0_9STRA</name>